<dbReference type="GO" id="GO:0008270">
    <property type="term" value="F:zinc ion binding"/>
    <property type="evidence" value="ECO:0007669"/>
    <property type="project" value="UniProtKB-KW"/>
</dbReference>
<dbReference type="GO" id="GO:0003676">
    <property type="term" value="F:nucleic acid binding"/>
    <property type="evidence" value="ECO:0007669"/>
    <property type="project" value="InterPro"/>
</dbReference>
<dbReference type="InterPro" id="IPR013103">
    <property type="entry name" value="RVT_2"/>
</dbReference>
<dbReference type="Pfam" id="PF00665">
    <property type="entry name" value="rve"/>
    <property type="match status" value="1"/>
</dbReference>
<dbReference type="InterPro" id="IPR039537">
    <property type="entry name" value="Retrotran_Ty1/copia-like"/>
</dbReference>
<dbReference type="Pfam" id="PF13976">
    <property type="entry name" value="gag_pre-integrs"/>
    <property type="match status" value="1"/>
</dbReference>
<accession>A0AAW1VTC0</accession>
<keyword evidence="10" id="KW-1185">Reference proteome</keyword>
<evidence type="ECO:0000259" key="8">
    <source>
        <dbReference type="PROSITE" id="PS50994"/>
    </source>
</evidence>
<dbReference type="Pfam" id="PF25597">
    <property type="entry name" value="SH3_retrovirus"/>
    <property type="match status" value="1"/>
</dbReference>
<evidence type="ECO:0000256" key="3">
    <source>
        <dbReference type="ARBA" id="ARBA00022750"/>
    </source>
</evidence>
<dbReference type="InterPro" id="IPR054722">
    <property type="entry name" value="PolX-like_BBD"/>
</dbReference>
<feature type="domain" description="CCHC-type" evidence="7">
    <location>
        <begin position="229"/>
        <end position="243"/>
    </location>
</feature>
<evidence type="ECO:0000256" key="5">
    <source>
        <dbReference type="PROSITE-ProRule" id="PRU00047"/>
    </source>
</evidence>
<protein>
    <submittedName>
        <fullName evidence="9">Uncharacterized protein</fullName>
    </submittedName>
</protein>
<name>A0AAW1VTC0_RUBAR</name>
<feature type="compositionally biased region" description="Basic residues" evidence="6">
    <location>
        <begin position="206"/>
        <end position="223"/>
    </location>
</feature>
<dbReference type="Pfam" id="PF07727">
    <property type="entry name" value="RVT_2"/>
    <property type="match status" value="1"/>
</dbReference>
<feature type="domain" description="Integrase catalytic" evidence="8">
    <location>
        <begin position="477"/>
        <end position="643"/>
    </location>
</feature>
<dbReference type="SUPFAM" id="SSF56672">
    <property type="entry name" value="DNA/RNA polymerases"/>
    <property type="match status" value="1"/>
</dbReference>
<comment type="caution">
    <text evidence="9">The sequence shown here is derived from an EMBL/GenBank/DDBJ whole genome shotgun (WGS) entry which is preliminary data.</text>
</comment>
<dbReference type="InterPro" id="IPR036397">
    <property type="entry name" value="RNaseH_sf"/>
</dbReference>
<keyword evidence="3" id="KW-0064">Aspartyl protease</keyword>
<dbReference type="InterPro" id="IPR043502">
    <property type="entry name" value="DNA/RNA_pol_sf"/>
</dbReference>
<dbReference type="PROSITE" id="PS50158">
    <property type="entry name" value="ZF_CCHC"/>
    <property type="match status" value="1"/>
</dbReference>
<feature type="compositionally biased region" description="Polar residues" evidence="6">
    <location>
        <begin position="770"/>
        <end position="793"/>
    </location>
</feature>
<dbReference type="GO" id="GO:0006508">
    <property type="term" value="P:proteolysis"/>
    <property type="evidence" value="ECO:0007669"/>
    <property type="project" value="UniProtKB-KW"/>
</dbReference>
<dbReference type="InterPro" id="IPR025724">
    <property type="entry name" value="GAG-pre-integrase_dom"/>
</dbReference>
<proteinExistence type="predicted"/>
<keyword evidence="5" id="KW-0863">Zinc-finger</keyword>
<evidence type="ECO:0000256" key="1">
    <source>
        <dbReference type="ARBA" id="ARBA00022670"/>
    </source>
</evidence>
<evidence type="ECO:0000259" key="7">
    <source>
        <dbReference type="PROSITE" id="PS50158"/>
    </source>
</evidence>
<dbReference type="PANTHER" id="PTHR42648">
    <property type="entry name" value="TRANSPOSASE, PUTATIVE-RELATED"/>
    <property type="match status" value="1"/>
</dbReference>
<dbReference type="SUPFAM" id="SSF53098">
    <property type="entry name" value="Ribonuclease H-like"/>
    <property type="match status" value="1"/>
</dbReference>
<feature type="region of interest" description="Disordered" evidence="6">
    <location>
        <begin position="759"/>
        <end position="801"/>
    </location>
</feature>
<keyword evidence="4" id="KW-0378">Hydrolase</keyword>
<evidence type="ECO:0000313" key="10">
    <source>
        <dbReference type="Proteomes" id="UP001457282"/>
    </source>
</evidence>
<dbReference type="PROSITE" id="PS50994">
    <property type="entry name" value="INTEGRASE"/>
    <property type="match status" value="1"/>
</dbReference>
<dbReference type="Pfam" id="PF22936">
    <property type="entry name" value="Pol_BBD"/>
    <property type="match status" value="1"/>
</dbReference>
<dbReference type="InterPro" id="IPR057670">
    <property type="entry name" value="SH3_retrovirus"/>
</dbReference>
<keyword evidence="1" id="KW-0645">Protease</keyword>
<organism evidence="9 10">
    <name type="scientific">Rubus argutus</name>
    <name type="common">Southern blackberry</name>
    <dbReference type="NCBI Taxonomy" id="59490"/>
    <lineage>
        <taxon>Eukaryota</taxon>
        <taxon>Viridiplantae</taxon>
        <taxon>Streptophyta</taxon>
        <taxon>Embryophyta</taxon>
        <taxon>Tracheophyta</taxon>
        <taxon>Spermatophyta</taxon>
        <taxon>Magnoliopsida</taxon>
        <taxon>eudicotyledons</taxon>
        <taxon>Gunneridae</taxon>
        <taxon>Pentapetalae</taxon>
        <taxon>rosids</taxon>
        <taxon>fabids</taxon>
        <taxon>Rosales</taxon>
        <taxon>Rosaceae</taxon>
        <taxon>Rosoideae</taxon>
        <taxon>Rosoideae incertae sedis</taxon>
        <taxon>Rubus</taxon>
    </lineage>
</organism>
<feature type="compositionally biased region" description="Acidic residues" evidence="6">
    <location>
        <begin position="759"/>
        <end position="769"/>
    </location>
</feature>
<dbReference type="Gene3D" id="3.30.420.10">
    <property type="entry name" value="Ribonuclease H-like superfamily/Ribonuclease H"/>
    <property type="match status" value="1"/>
</dbReference>
<sequence>MEGRSTMIKLNHSNWITWKPRMEDILYCKDLHEPIEGATGRPEGTSEAAWTKSNRKAIGYIREWVDESVFHHVSNETNAHDLWKKLESLFEKKTAAKKAFLFKELVNLKYRDGISVTEHMNNFQGVINQLTTMEMKIDDEMQALLLLGSLPDSWETFVVTVSNSAPDGKLSMSNVKDNLQNEETRRKTSGASSSGSQVFVVENRGRSKSKGPKGHGRSVSRSKTRFTGKCHHCGIVGHMRRNCHKLRKEQKENGNNYQKKEDNNNNTTAAVSHEECEFLCVGDECLHVDNCSGVQWVVDSGAAFHATSHAEFFTTYKAGDFGTAKMGNESYSKISGIGDICLLTDVGCQLTLKNVRHVPGLRLNLLSTGVLDQEGYHHHGGDGKWKLTKGSLVVARGKRCCTLYKTYAKICKSELNAVDNSSPSLWHRRLGHMSEKGLQVLAKKSLISFAKGNSSKSCDHCLFGKQQKISFTKSFTRKQNILDLVHSDVCGPMEVESLGHNKYFVTYIDDASRKVWVYLLKSKDQVYQTFKDFHAMVEREAGRSLKCIRSDNGGEYTSHEFRDYCSKHGIRHEKTVPGTPQHNGIAERMNRTIMEKVRCMLRTAKLSKRFWGEAVKTACYLINRSPCAPLDFETPEKAWTGKIQSYSHLKVFGCKAFAHVPKEQRSKLDDKATPCIFLGYGDEEFGYRLWHPKSNKFIRSRDVVFHEDFTVADFDKEAQPRGTTTDSLTYESVLSQKEPNDEDDQAGRAAVVPDVAEEDELISEPDSDQGEPNQGEQPENAQLQAENVQPNVRRSNRVRQPPIKYPSSEYILVTCDGDDLCTKYILMTSDGEPEKFEEAIAHKDGEKWMLAMKSEMESLLKNDTYKLVELPKGRKALKNKWVFKLKRDENQQLTKYKARLVVKGFGQKEGVDFDEIFSPVVKMTSIRVILGMVASMDLEVEQLDVKTAFLHGDLEEEIYMEQPEGFEVQGREHMVCKLKKSLYGLKQASRQWYKKFDSFMVSQGYKRTDADPCVYRQQFSGGNFIILLLYVDDMLIVGQDVAMICKLKAELSKSFEMKDLGPAKQILGMEITRDRKNKKLWLSQEKYIERVLERFNMKGAKPVSSPLGNHFKLSKRACPTTQEEKDKMTNVPYASAVGSLMYAMVCTRPDIAQAVSVVSRYLSNPGRDHWEAVKWILKYLRGSSKLCLCYGGSKPILEGFTDADMAGDLDFRKSTSGYLFTFAGGAVSWQSKLQKCVALSTTEAEYIAANEAGKEMVWLKRFIQELGVKQESYVVHCDSQSGIDLSKNTMYHARTKHIDLRYHWIRDAILNKVFQLQKIHTDKNSSDMLTKVVSKQKLEFCIKSVGMRSQ</sequence>
<keyword evidence="5" id="KW-0862">Zinc</keyword>
<evidence type="ECO:0000256" key="4">
    <source>
        <dbReference type="ARBA" id="ARBA00022801"/>
    </source>
</evidence>
<dbReference type="InterPro" id="IPR001584">
    <property type="entry name" value="Integrase_cat-core"/>
</dbReference>
<dbReference type="CDD" id="cd09272">
    <property type="entry name" value="RNase_HI_RT_Ty1"/>
    <property type="match status" value="1"/>
</dbReference>
<dbReference type="GO" id="GO:0004190">
    <property type="term" value="F:aspartic-type endopeptidase activity"/>
    <property type="evidence" value="ECO:0007669"/>
    <property type="project" value="UniProtKB-KW"/>
</dbReference>
<dbReference type="Pfam" id="PF14223">
    <property type="entry name" value="Retrotran_gag_2"/>
    <property type="match status" value="1"/>
</dbReference>
<dbReference type="InterPro" id="IPR012337">
    <property type="entry name" value="RNaseH-like_sf"/>
</dbReference>
<dbReference type="Proteomes" id="UP001457282">
    <property type="component" value="Unassembled WGS sequence"/>
</dbReference>
<dbReference type="EMBL" id="JBEDUW010000007">
    <property type="protein sequence ID" value="KAK9910072.1"/>
    <property type="molecule type" value="Genomic_DNA"/>
</dbReference>
<dbReference type="PANTHER" id="PTHR42648:SF28">
    <property type="entry name" value="TRANSPOSON-ENCODED PROTEIN WITH RIBONUCLEASE H-LIKE AND RETROVIRUS ZINC FINGER-LIKE DOMAINS"/>
    <property type="match status" value="1"/>
</dbReference>
<gene>
    <name evidence="9" type="ORF">M0R45_034047</name>
</gene>
<evidence type="ECO:0000256" key="6">
    <source>
        <dbReference type="SAM" id="MobiDB-lite"/>
    </source>
</evidence>
<evidence type="ECO:0000313" key="9">
    <source>
        <dbReference type="EMBL" id="KAK9910072.1"/>
    </source>
</evidence>
<evidence type="ECO:0000256" key="2">
    <source>
        <dbReference type="ARBA" id="ARBA00022723"/>
    </source>
</evidence>
<dbReference type="InterPro" id="IPR001878">
    <property type="entry name" value="Znf_CCHC"/>
</dbReference>
<feature type="region of interest" description="Disordered" evidence="6">
    <location>
        <begin position="180"/>
        <end position="223"/>
    </location>
</feature>
<dbReference type="GO" id="GO:0015074">
    <property type="term" value="P:DNA integration"/>
    <property type="evidence" value="ECO:0007669"/>
    <property type="project" value="InterPro"/>
</dbReference>
<reference evidence="9 10" key="1">
    <citation type="journal article" date="2023" name="G3 (Bethesda)">
        <title>A chromosome-length genome assembly and annotation of blackberry (Rubus argutus, cv. 'Hillquist').</title>
        <authorList>
            <person name="Bruna T."/>
            <person name="Aryal R."/>
            <person name="Dudchenko O."/>
            <person name="Sargent D.J."/>
            <person name="Mead D."/>
            <person name="Buti M."/>
            <person name="Cavallini A."/>
            <person name="Hytonen T."/>
            <person name="Andres J."/>
            <person name="Pham M."/>
            <person name="Weisz D."/>
            <person name="Mascagni F."/>
            <person name="Usai G."/>
            <person name="Natali L."/>
            <person name="Bassil N."/>
            <person name="Fernandez G.E."/>
            <person name="Lomsadze A."/>
            <person name="Armour M."/>
            <person name="Olukolu B."/>
            <person name="Poorten T."/>
            <person name="Britton C."/>
            <person name="Davik J."/>
            <person name="Ashrafi H."/>
            <person name="Aiden E.L."/>
            <person name="Borodovsky M."/>
            <person name="Worthington M."/>
        </authorList>
    </citation>
    <scope>NUCLEOTIDE SEQUENCE [LARGE SCALE GENOMIC DNA]</scope>
    <source>
        <strain evidence="9">PI 553951</strain>
    </source>
</reference>
<keyword evidence="2" id="KW-0479">Metal-binding</keyword>